<evidence type="ECO:0000313" key="14">
    <source>
        <dbReference type="Ensembl" id="ENSGWIP00000003019.1"/>
    </source>
</evidence>
<keyword evidence="4" id="KW-0677">Repeat</keyword>
<keyword evidence="8" id="KW-0539">Nucleus</keyword>
<evidence type="ECO:0000259" key="13">
    <source>
        <dbReference type="PROSITE" id="PS50014"/>
    </source>
</evidence>
<evidence type="ECO:0000256" key="9">
    <source>
        <dbReference type="ARBA" id="ARBA00040998"/>
    </source>
</evidence>
<feature type="compositionally biased region" description="Basic and acidic residues" evidence="12">
    <location>
        <begin position="91"/>
        <end position="105"/>
    </location>
</feature>
<accession>A0A8C5FZG6</accession>
<evidence type="ECO:0000256" key="12">
    <source>
        <dbReference type="SAM" id="MobiDB-lite"/>
    </source>
</evidence>
<evidence type="ECO:0000256" key="10">
    <source>
        <dbReference type="ARBA" id="ARBA00046861"/>
    </source>
</evidence>
<evidence type="ECO:0000256" key="1">
    <source>
        <dbReference type="ARBA" id="ARBA00004123"/>
    </source>
</evidence>
<feature type="domain" description="Bromo" evidence="13">
    <location>
        <begin position="222"/>
        <end position="294"/>
    </location>
</feature>
<dbReference type="InterPro" id="IPR050935">
    <property type="entry name" value="Bromo_chromatin_reader"/>
</dbReference>
<dbReference type="SUPFAM" id="SSF47370">
    <property type="entry name" value="Bromodomain"/>
    <property type="match status" value="1"/>
</dbReference>
<dbReference type="PANTHER" id="PTHR22880:SF240">
    <property type="entry name" value="BROMODOMAIN-CONTAINING PROTEIN 2"/>
    <property type="match status" value="1"/>
</dbReference>
<evidence type="ECO:0000256" key="2">
    <source>
        <dbReference type="ARBA" id="ARBA00004286"/>
    </source>
</evidence>
<keyword evidence="6 11" id="KW-0103">Bromodomain</keyword>
<protein>
    <recommendedName>
        <fullName evidence="9">Bromodomain-containing protein 2</fullName>
    </recommendedName>
</protein>
<dbReference type="GO" id="GO:0005634">
    <property type="term" value="C:nucleus"/>
    <property type="evidence" value="ECO:0007669"/>
    <property type="project" value="UniProtKB-SubCell"/>
</dbReference>
<dbReference type="PRINTS" id="PR00503">
    <property type="entry name" value="BROMODOMAIN"/>
</dbReference>
<dbReference type="CDD" id="cd05498">
    <property type="entry name" value="Bromo_Brdt_II_like"/>
    <property type="match status" value="1"/>
</dbReference>
<dbReference type="PROSITE" id="PS00633">
    <property type="entry name" value="BROMODOMAIN_1"/>
    <property type="match status" value="1"/>
</dbReference>
<dbReference type="Gene3D" id="1.20.920.10">
    <property type="entry name" value="Bromodomain-like"/>
    <property type="match status" value="1"/>
</dbReference>
<organism evidence="14 15">
    <name type="scientific">Gouania willdenowi</name>
    <name type="common">Blunt-snouted clingfish</name>
    <name type="synonym">Lepadogaster willdenowi</name>
    <dbReference type="NCBI Taxonomy" id="441366"/>
    <lineage>
        <taxon>Eukaryota</taxon>
        <taxon>Metazoa</taxon>
        <taxon>Chordata</taxon>
        <taxon>Craniata</taxon>
        <taxon>Vertebrata</taxon>
        <taxon>Euteleostomi</taxon>
        <taxon>Actinopterygii</taxon>
        <taxon>Neopterygii</taxon>
        <taxon>Teleostei</taxon>
        <taxon>Neoteleostei</taxon>
        <taxon>Acanthomorphata</taxon>
        <taxon>Ovalentaria</taxon>
        <taxon>Blenniimorphae</taxon>
        <taxon>Blenniiformes</taxon>
        <taxon>Gobiesocoidei</taxon>
        <taxon>Gobiesocidae</taxon>
        <taxon>Gobiesocinae</taxon>
        <taxon>Gouania</taxon>
    </lineage>
</organism>
<gene>
    <name evidence="14" type="primary">LOC114463428</name>
</gene>
<feature type="region of interest" description="Disordered" evidence="12">
    <location>
        <begin position="82"/>
        <end position="127"/>
    </location>
</feature>
<dbReference type="GO" id="GO:0006338">
    <property type="term" value="P:chromatin remodeling"/>
    <property type="evidence" value="ECO:0007669"/>
    <property type="project" value="TreeGrafter"/>
</dbReference>
<dbReference type="AlphaFoldDB" id="A0A8C5FZG6"/>
<reference evidence="14" key="3">
    <citation type="submission" date="2025-09" db="UniProtKB">
        <authorList>
            <consortium name="Ensembl"/>
        </authorList>
    </citation>
    <scope>IDENTIFICATION</scope>
</reference>
<dbReference type="GO" id="GO:0006355">
    <property type="term" value="P:regulation of DNA-templated transcription"/>
    <property type="evidence" value="ECO:0007669"/>
    <property type="project" value="TreeGrafter"/>
</dbReference>
<dbReference type="PANTHER" id="PTHR22880">
    <property type="entry name" value="FALZ-RELATED BROMODOMAIN-CONTAINING PROTEINS"/>
    <property type="match status" value="1"/>
</dbReference>
<evidence type="ECO:0000313" key="15">
    <source>
        <dbReference type="Proteomes" id="UP000694680"/>
    </source>
</evidence>
<dbReference type="GO" id="GO:0000785">
    <property type="term" value="C:chromatin"/>
    <property type="evidence" value="ECO:0007669"/>
    <property type="project" value="TreeGrafter"/>
</dbReference>
<evidence type="ECO:0000256" key="11">
    <source>
        <dbReference type="PROSITE-ProRule" id="PRU00035"/>
    </source>
</evidence>
<sequence>MSLASVWPRVAELVFFSSWNVCHTCSLEKKTDQKALVIITETFNVYLMKLSHLHFGSRVHSLLPVKMDQQIIPVSNVPEEGGIKTNIMNHGKREHDDLERGRSSKDLPFTETERARTPEVAGSSPSSLVSEMVEEQKVTAIPPDIPQFQALKQSTIQTDASENKLMRGLKETLLKRKHNTSRSGRAIKRPNKDLLFTETKRARAPDPLRCCQNILKELLSMKHSEYAWPFYDPVDTLALDLHDYHNIIKEPMDLGTIKKKMDQREYANAEDFCADVRLMFSNCYKYNEPSLDVVSMARKLQDVFEARYSKVNRDPESHFISQQSISTGTGVQTLSTSLSFDGVRSSKKVKAIPHEVKKLSKELPSKPKKRKRERGEKDSQLKIKSSKSKPIPENSVNCGSSLPDATTSALCDILSLSPSPDLPREEAAQTGHVQAAS</sequence>
<dbReference type="Ensembl" id="ENSGWIT00000003270.1">
    <property type="protein sequence ID" value="ENSGWIP00000003019.1"/>
    <property type="gene ID" value="ENSGWIG00000001681.1"/>
</dbReference>
<keyword evidence="15" id="KW-1185">Reference proteome</keyword>
<evidence type="ECO:0000256" key="3">
    <source>
        <dbReference type="ARBA" id="ARBA00022454"/>
    </source>
</evidence>
<reference evidence="14" key="1">
    <citation type="submission" date="2020-06" db="EMBL/GenBank/DDBJ databases">
        <authorList>
            <consortium name="Wellcome Sanger Institute Data Sharing"/>
        </authorList>
    </citation>
    <scope>NUCLEOTIDE SEQUENCE [LARGE SCALE GENOMIC DNA]</scope>
</reference>
<feature type="region of interest" description="Disordered" evidence="12">
    <location>
        <begin position="354"/>
        <end position="402"/>
    </location>
</feature>
<dbReference type="InterPro" id="IPR043509">
    <property type="entry name" value="Bromo_Brdt_II"/>
</dbReference>
<dbReference type="InterPro" id="IPR001487">
    <property type="entry name" value="Bromodomain"/>
</dbReference>
<dbReference type="PROSITE" id="PS50014">
    <property type="entry name" value="BROMODOMAIN_2"/>
    <property type="match status" value="1"/>
</dbReference>
<dbReference type="Pfam" id="PF00439">
    <property type="entry name" value="Bromodomain"/>
    <property type="match status" value="1"/>
</dbReference>
<evidence type="ECO:0000256" key="7">
    <source>
        <dbReference type="ARBA" id="ARBA00023163"/>
    </source>
</evidence>
<evidence type="ECO:0000256" key="6">
    <source>
        <dbReference type="ARBA" id="ARBA00023117"/>
    </source>
</evidence>
<dbReference type="InterPro" id="IPR036427">
    <property type="entry name" value="Bromodomain-like_sf"/>
</dbReference>
<proteinExistence type="predicted"/>
<keyword evidence="5" id="KW-0805">Transcription regulation</keyword>
<comment type="subunit">
    <text evidence="10">Homodimer. Interacts with E2F1. Interacts with (acetylated) STAT3; promoting STAT3 recruitment to chromatin. Interacts with CTCF; promoting BRD2 recruitment to chromatin.</text>
</comment>
<evidence type="ECO:0000256" key="8">
    <source>
        <dbReference type="ARBA" id="ARBA00023242"/>
    </source>
</evidence>
<evidence type="ECO:0000256" key="4">
    <source>
        <dbReference type="ARBA" id="ARBA00022737"/>
    </source>
</evidence>
<keyword evidence="3" id="KW-0158">Chromosome</keyword>
<keyword evidence="7" id="KW-0804">Transcription</keyword>
<reference evidence="14" key="2">
    <citation type="submission" date="2025-08" db="UniProtKB">
        <authorList>
            <consortium name="Ensembl"/>
        </authorList>
    </citation>
    <scope>IDENTIFICATION</scope>
</reference>
<evidence type="ECO:0000256" key="5">
    <source>
        <dbReference type="ARBA" id="ARBA00023015"/>
    </source>
</evidence>
<dbReference type="InterPro" id="IPR018359">
    <property type="entry name" value="Bromodomain_CS"/>
</dbReference>
<dbReference type="Proteomes" id="UP000694680">
    <property type="component" value="Chromosome 5"/>
</dbReference>
<feature type="compositionally biased region" description="Basic and acidic residues" evidence="12">
    <location>
        <begin position="354"/>
        <end position="365"/>
    </location>
</feature>
<name>A0A8C5FZG6_GOUWI</name>
<dbReference type="SMART" id="SM00297">
    <property type="entry name" value="BROMO"/>
    <property type="match status" value="1"/>
</dbReference>
<dbReference type="FunFam" id="1.20.920.10:FF:000003">
    <property type="entry name" value="Bromodomain-containing protein 2"/>
    <property type="match status" value="1"/>
</dbReference>
<comment type="subcellular location">
    <subcellularLocation>
        <location evidence="2">Chromosome</location>
    </subcellularLocation>
    <subcellularLocation>
        <location evidence="1">Nucleus</location>
    </subcellularLocation>
</comment>
<feature type="region of interest" description="Disordered" evidence="12">
    <location>
        <begin position="414"/>
        <end position="437"/>
    </location>
</feature>